<protein>
    <recommendedName>
        <fullName evidence="6">FAD/NAD(P)-binding domain-containing protein</fullName>
    </recommendedName>
</protein>
<evidence type="ECO:0000313" key="7">
    <source>
        <dbReference type="EMBL" id="KAL3800312.1"/>
    </source>
</evidence>
<dbReference type="SUPFAM" id="SSF51905">
    <property type="entry name" value="FAD/NAD(P)-binding domain"/>
    <property type="match status" value="2"/>
</dbReference>
<dbReference type="Gene3D" id="3.50.50.100">
    <property type="match status" value="1"/>
</dbReference>
<dbReference type="Pfam" id="PF07992">
    <property type="entry name" value="Pyr_redox_2"/>
    <property type="match status" value="1"/>
</dbReference>
<evidence type="ECO:0000256" key="2">
    <source>
        <dbReference type="ARBA" id="ARBA00022630"/>
    </source>
</evidence>
<name>A0ABD3QJF6_9STRA</name>
<dbReference type="InterPro" id="IPR023753">
    <property type="entry name" value="FAD/NAD-binding_dom"/>
</dbReference>
<gene>
    <name evidence="7" type="ORF">HJC23_003608</name>
</gene>
<keyword evidence="3" id="KW-0274">FAD</keyword>
<evidence type="ECO:0000256" key="5">
    <source>
        <dbReference type="SAM" id="MobiDB-lite"/>
    </source>
</evidence>
<keyword evidence="8" id="KW-1185">Reference proteome</keyword>
<keyword evidence="4" id="KW-0560">Oxidoreductase</keyword>
<dbReference type="Proteomes" id="UP001516023">
    <property type="component" value="Unassembled WGS sequence"/>
</dbReference>
<dbReference type="InterPro" id="IPR036188">
    <property type="entry name" value="FAD/NAD-bd_sf"/>
</dbReference>
<evidence type="ECO:0000259" key="6">
    <source>
        <dbReference type="Pfam" id="PF07992"/>
    </source>
</evidence>
<sequence length="611" mass="68061">MSPVRPMARIAKAAIITAAITSSATSTQLVHRSSFHFSPLSFTRILHPSSLTRKDAINRPKHSHTRIIDARAQLSYRKNTIMLASSSMNDPLNHDVAKLKRLVLIGGGHAHVQVIKALNSRTRPENIHVTLIDLQSSASYSGMVPGCVAKLYTLDQVQIDLHSLASWAGTEFIQGKVVGMTLPAPHEETSNKQKLVHVEIKDANSDNCDVVTTKDVPFDVVSIDIGSTTRDFTTVPGASQYCISTRPISDLVRRIEIEEDRLIERLRSTDGLSNCETKVVVVGGGAAGIELSLAMRARWGNILKSTNNGDESPIKSLLSITLLDSNDELMPGESLACRTALNNLMEKYRIGVRHNLIVSEVTSAHVRVTSRSENNNELRQNEEIPYTHCIWATGAQGHDLSWKLHEQCGISISKDRRGWILVNQYLQSISHPYIFAAGDCCEMVHRKSPPKAGVYAVRAGPILITNLMRSLTCDDGDDNTELAQYTPQDDFLKLLMCGDGTALGFRFGIPLYGKWVWNLKNHIDLMFMDLFNVNNLKKEERQKKGDYDTTQYDAATNRPPPLNPEEAAKLLVRTDDDVDFQVSWNVLRNMIAEDDYKDRVLHFVAQVTQNV</sequence>
<accession>A0ABD3QJF6</accession>
<feature type="region of interest" description="Disordered" evidence="5">
    <location>
        <begin position="542"/>
        <end position="563"/>
    </location>
</feature>
<proteinExistence type="predicted"/>
<dbReference type="PANTHER" id="PTHR42913">
    <property type="entry name" value="APOPTOSIS-INDUCING FACTOR 1"/>
    <property type="match status" value="1"/>
</dbReference>
<dbReference type="AlphaFoldDB" id="A0ABD3QJF6"/>
<organism evidence="7 8">
    <name type="scientific">Cyclotella cryptica</name>
    <dbReference type="NCBI Taxonomy" id="29204"/>
    <lineage>
        <taxon>Eukaryota</taxon>
        <taxon>Sar</taxon>
        <taxon>Stramenopiles</taxon>
        <taxon>Ochrophyta</taxon>
        <taxon>Bacillariophyta</taxon>
        <taxon>Coscinodiscophyceae</taxon>
        <taxon>Thalassiosirophycidae</taxon>
        <taxon>Stephanodiscales</taxon>
        <taxon>Stephanodiscaceae</taxon>
        <taxon>Cyclotella</taxon>
    </lineage>
</organism>
<keyword evidence="2" id="KW-0285">Flavoprotein</keyword>
<evidence type="ECO:0000256" key="1">
    <source>
        <dbReference type="ARBA" id="ARBA00001974"/>
    </source>
</evidence>
<comment type="cofactor">
    <cofactor evidence="1">
        <name>FAD</name>
        <dbReference type="ChEBI" id="CHEBI:57692"/>
    </cofactor>
</comment>
<dbReference type="InterPro" id="IPR051169">
    <property type="entry name" value="NADH-Q_oxidoreductase"/>
</dbReference>
<evidence type="ECO:0000313" key="8">
    <source>
        <dbReference type="Proteomes" id="UP001516023"/>
    </source>
</evidence>
<evidence type="ECO:0000256" key="4">
    <source>
        <dbReference type="ARBA" id="ARBA00023002"/>
    </source>
</evidence>
<reference evidence="7 8" key="1">
    <citation type="journal article" date="2020" name="G3 (Bethesda)">
        <title>Improved Reference Genome for Cyclotella cryptica CCMP332, a Model for Cell Wall Morphogenesis, Salinity Adaptation, and Lipid Production in Diatoms (Bacillariophyta).</title>
        <authorList>
            <person name="Roberts W.R."/>
            <person name="Downey K.M."/>
            <person name="Ruck E.C."/>
            <person name="Traller J.C."/>
            <person name="Alverson A.J."/>
        </authorList>
    </citation>
    <scope>NUCLEOTIDE SEQUENCE [LARGE SCALE GENOMIC DNA]</scope>
    <source>
        <strain evidence="7 8">CCMP332</strain>
    </source>
</reference>
<dbReference type="GO" id="GO:0016491">
    <property type="term" value="F:oxidoreductase activity"/>
    <property type="evidence" value="ECO:0007669"/>
    <property type="project" value="UniProtKB-KW"/>
</dbReference>
<comment type="caution">
    <text evidence="7">The sequence shown here is derived from an EMBL/GenBank/DDBJ whole genome shotgun (WGS) entry which is preliminary data.</text>
</comment>
<evidence type="ECO:0000256" key="3">
    <source>
        <dbReference type="ARBA" id="ARBA00022827"/>
    </source>
</evidence>
<dbReference type="PANTHER" id="PTHR42913:SF9">
    <property type="entry name" value="SLR1591 PROTEIN"/>
    <property type="match status" value="1"/>
</dbReference>
<feature type="domain" description="FAD/NAD(P)-binding" evidence="6">
    <location>
        <begin position="101"/>
        <end position="448"/>
    </location>
</feature>
<dbReference type="EMBL" id="JABMIG020000033">
    <property type="protein sequence ID" value="KAL3800312.1"/>
    <property type="molecule type" value="Genomic_DNA"/>
</dbReference>